<evidence type="ECO:0000313" key="2">
    <source>
        <dbReference type="Proteomes" id="UP000726737"/>
    </source>
</evidence>
<reference evidence="1" key="1">
    <citation type="journal article" date="2020" name="Fungal Divers.">
        <title>Resolving the Mortierellaceae phylogeny through synthesis of multi-gene phylogenetics and phylogenomics.</title>
        <authorList>
            <person name="Vandepol N."/>
            <person name="Liber J."/>
            <person name="Desiro A."/>
            <person name="Na H."/>
            <person name="Kennedy M."/>
            <person name="Barry K."/>
            <person name="Grigoriev I.V."/>
            <person name="Miller A.N."/>
            <person name="O'Donnell K."/>
            <person name="Stajich J.E."/>
            <person name="Bonito G."/>
        </authorList>
    </citation>
    <scope>NUCLEOTIDE SEQUENCE</scope>
    <source>
        <strain evidence="1">KOD948</strain>
    </source>
</reference>
<dbReference type="EMBL" id="JAAAJA010000029">
    <property type="protein sequence ID" value="KAG0265597.1"/>
    <property type="molecule type" value="Genomic_DNA"/>
</dbReference>
<evidence type="ECO:0000313" key="1">
    <source>
        <dbReference type="EMBL" id="KAG0265597.1"/>
    </source>
</evidence>
<gene>
    <name evidence="1" type="ORF">BG011_004388</name>
</gene>
<name>A0A9P6QDR9_9FUNG</name>
<comment type="caution">
    <text evidence="1">The sequence shown here is derived from an EMBL/GenBank/DDBJ whole genome shotgun (WGS) entry which is preliminary data.</text>
</comment>
<protein>
    <submittedName>
        <fullName evidence="1">Uncharacterized protein</fullName>
    </submittedName>
</protein>
<sequence>MDAENHRQEPPRTEFINIVAEKIKAIQEAPIEKFGRKMIQVPVSLETAENARKALVFQWKQQSATTVYPNPAPNPRHDKPVQSAFVEYEATLAHDVSTRTRSCSQSG</sequence>
<dbReference type="AlphaFoldDB" id="A0A9P6QDR9"/>
<dbReference type="Proteomes" id="UP000726737">
    <property type="component" value="Unassembled WGS sequence"/>
</dbReference>
<proteinExistence type="predicted"/>
<organism evidence="1 2">
    <name type="scientific">Mortierella polycephala</name>
    <dbReference type="NCBI Taxonomy" id="41804"/>
    <lineage>
        <taxon>Eukaryota</taxon>
        <taxon>Fungi</taxon>
        <taxon>Fungi incertae sedis</taxon>
        <taxon>Mucoromycota</taxon>
        <taxon>Mortierellomycotina</taxon>
        <taxon>Mortierellomycetes</taxon>
        <taxon>Mortierellales</taxon>
        <taxon>Mortierellaceae</taxon>
        <taxon>Mortierella</taxon>
    </lineage>
</organism>
<accession>A0A9P6QDR9</accession>
<dbReference type="OrthoDB" id="2447309at2759"/>
<keyword evidence="2" id="KW-1185">Reference proteome</keyword>